<name>A0AAD5APM7_SILAS</name>
<feature type="disulfide bond" evidence="15">
    <location>
        <begin position="43"/>
        <end position="104"/>
    </location>
</feature>
<evidence type="ECO:0000256" key="11">
    <source>
        <dbReference type="ARBA" id="ARBA00023008"/>
    </source>
</evidence>
<keyword evidence="5 16" id="KW-0964">Secreted</keyword>
<dbReference type="Pfam" id="PF00530">
    <property type="entry name" value="SRCR"/>
    <property type="match status" value="4"/>
</dbReference>
<evidence type="ECO:0000256" key="8">
    <source>
        <dbReference type="ARBA" id="ARBA00022737"/>
    </source>
</evidence>
<feature type="domain" description="SRCR" evidence="17">
    <location>
        <begin position="481"/>
        <end position="589"/>
    </location>
</feature>
<comment type="catalytic activity">
    <reaction evidence="14 16">
        <text>L-lysyl-[protein] + O2 + H2O = (S)-2-amino-6-oxohexanoyl-[protein] + H2O2 + NH4(+)</text>
        <dbReference type="Rhea" id="RHEA:24544"/>
        <dbReference type="Rhea" id="RHEA-COMP:9752"/>
        <dbReference type="Rhea" id="RHEA-COMP:12448"/>
        <dbReference type="ChEBI" id="CHEBI:15377"/>
        <dbReference type="ChEBI" id="CHEBI:15379"/>
        <dbReference type="ChEBI" id="CHEBI:16240"/>
        <dbReference type="ChEBI" id="CHEBI:28938"/>
        <dbReference type="ChEBI" id="CHEBI:29969"/>
        <dbReference type="ChEBI" id="CHEBI:131803"/>
        <dbReference type="EC" id="1.4.3.13"/>
    </reaction>
</comment>
<dbReference type="GO" id="GO:0016020">
    <property type="term" value="C:membrane"/>
    <property type="evidence" value="ECO:0007669"/>
    <property type="project" value="InterPro"/>
</dbReference>
<dbReference type="FunFam" id="3.10.250.10:FF:000008">
    <property type="entry name" value="Lysyl oxidase homolog 2"/>
    <property type="match status" value="1"/>
</dbReference>
<proteinExistence type="inferred from homology"/>
<dbReference type="PRINTS" id="PR00074">
    <property type="entry name" value="LYSYLOXIDASE"/>
</dbReference>
<dbReference type="InterPro" id="IPR001695">
    <property type="entry name" value="Lysyl_oxidase"/>
</dbReference>
<dbReference type="GO" id="GO:0005507">
    <property type="term" value="F:copper ion binding"/>
    <property type="evidence" value="ECO:0007669"/>
    <property type="project" value="UniProtKB-UniRule"/>
</dbReference>
<dbReference type="EMBL" id="MU551645">
    <property type="protein sequence ID" value="KAI5620644.1"/>
    <property type="molecule type" value="Genomic_DNA"/>
</dbReference>
<keyword evidence="13" id="KW-0325">Glycoprotein</keyword>
<comment type="cofactor">
    <cofactor evidence="1 16">
        <name>Cu cation</name>
        <dbReference type="ChEBI" id="CHEBI:23378"/>
    </cofactor>
</comment>
<feature type="non-terminal residue" evidence="18">
    <location>
        <position position="1"/>
    </location>
</feature>
<feature type="domain" description="SRCR" evidence="17">
    <location>
        <begin position="247"/>
        <end position="350"/>
    </location>
</feature>
<keyword evidence="19" id="KW-1185">Reference proteome</keyword>
<evidence type="ECO:0000256" key="14">
    <source>
        <dbReference type="ARBA" id="ARBA00047861"/>
    </source>
</evidence>
<feature type="disulfide bond" evidence="15">
    <location>
        <begin position="30"/>
        <end position="94"/>
    </location>
</feature>
<feature type="disulfide bond" evidence="15">
    <location>
        <begin position="317"/>
        <end position="327"/>
    </location>
</feature>
<dbReference type="SUPFAM" id="SSF56487">
    <property type="entry name" value="SRCR-like"/>
    <property type="match status" value="4"/>
</dbReference>
<evidence type="ECO:0000256" key="5">
    <source>
        <dbReference type="ARBA" id="ARBA00022525"/>
    </source>
</evidence>
<feature type="non-terminal residue" evidence="18">
    <location>
        <position position="792"/>
    </location>
</feature>
<dbReference type="Gene3D" id="3.10.250.10">
    <property type="entry name" value="SRCR-like domain"/>
    <property type="match status" value="4"/>
</dbReference>
<dbReference type="GO" id="GO:0005615">
    <property type="term" value="C:extracellular space"/>
    <property type="evidence" value="ECO:0007669"/>
    <property type="project" value="UniProtKB-UniRule"/>
</dbReference>
<feature type="disulfide bond" evidence="15">
    <location>
        <begin position="557"/>
        <end position="567"/>
    </location>
</feature>
<dbReference type="Proteomes" id="UP001205998">
    <property type="component" value="Unassembled WGS sequence"/>
</dbReference>
<protein>
    <recommendedName>
        <fullName evidence="16">Lysyl oxidase homolog</fullName>
        <ecNumber evidence="16">1.4.3.13</ecNumber>
    </recommendedName>
</protein>
<dbReference type="Pfam" id="PF01186">
    <property type="entry name" value="Lysyl_oxidase"/>
    <property type="match status" value="1"/>
</dbReference>
<feature type="domain" description="SRCR" evidence="17">
    <location>
        <begin position="4"/>
        <end position="105"/>
    </location>
</feature>
<evidence type="ECO:0000256" key="15">
    <source>
        <dbReference type="PROSITE-ProRule" id="PRU00196"/>
    </source>
</evidence>
<keyword evidence="9 16" id="KW-0801">TPQ</keyword>
<feature type="disulfide bond" evidence="15">
    <location>
        <begin position="409"/>
        <end position="470"/>
    </location>
</feature>
<comment type="caution">
    <text evidence="15">Lacks conserved residue(s) required for the propagation of feature annotation.</text>
</comment>
<gene>
    <name evidence="18" type="ORF">C0J50_19791</name>
</gene>
<dbReference type="InterPro" id="IPR001190">
    <property type="entry name" value="SRCR"/>
</dbReference>
<keyword evidence="7" id="KW-0732">Signal</keyword>
<dbReference type="PRINTS" id="PR00258">
    <property type="entry name" value="SPERACTRCPTR"/>
</dbReference>
<dbReference type="PROSITE" id="PS00926">
    <property type="entry name" value="LYSYL_OXIDASE"/>
    <property type="match status" value="1"/>
</dbReference>
<dbReference type="PROSITE" id="PS00420">
    <property type="entry name" value="SRCR_1"/>
    <property type="match status" value="1"/>
</dbReference>
<keyword evidence="6 16" id="KW-0479">Metal-binding</keyword>
<dbReference type="GO" id="GO:0004720">
    <property type="term" value="F:protein-lysine 6-oxidase activity"/>
    <property type="evidence" value="ECO:0007669"/>
    <property type="project" value="UniProtKB-UniRule"/>
</dbReference>
<reference evidence="18" key="1">
    <citation type="submission" date="2018-07" db="EMBL/GenBank/DDBJ databases">
        <title>Comparative genomics of catfishes provides insights into carnivory and benthic adaptation.</title>
        <authorList>
            <person name="Zhang Y."/>
            <person name="Wang D."/>
            <person name="Peng Z."/>
            <person name="Zheng S."/>
            <person name="Shao F."/>
            <person name="Tao W."/>
        </authorList>
    </citation>
    <scope>NUCLEOTIDE SEQUENCE</scope>
    <source>
        <strain evidence="18">Chongqing</strain>
    </source>
</reference>
<dbReference type="PROSITE" id="PS50287">
    <property type="entry name" value="SRCR_2"/>
    <property type="match status" value="4"/>
</dbReference>
<evidence type="ECO:0000256" key="7">
    <source>
        <dbReference type="ARBA" id="ARBA00022729"/>
    </source>
</evidence>
<dbReference type="PANTHER" id="PTHR45817:SF2">
    <property type="entry name" value="LYSYL OXIDASE HOMOLOG 3"/>
    <property type="match status" value="1"/>
</dbReference>
<comment type="caution">
    <text evidence="18">The sequence shown here is derived from an EMBL/GenBank/DDBJ whole genome shotgun (WGS) entry which is preliminary data.</text>
</comment>
<evidence type="ECO:0000256" key="9">
    <source>
        <dbReference type="ARBA" id="ARBA00022772"/>
    </source>
</evidence>
<comment type="PTM">
    <text evidence="16">The lysine tyrosylquinone cross-link (LTQ) is generated by condensation of the epsilon-amino group of a lysine with a topaquinone produced by oxidation of tyrosine.</text>
</comment>
<evidence type="ECO:0000313" key="19">
    <source>
        <dbReference type="Proteomes" id="UP001205998"/>
    </source>
</evidence>
<feature type="disulfide bond" evidence="15">
    <location>
        <begin position="396"/>
        <end position="460"/>
    </location>
</feature>
<feature type="disulfide bond" evidence="15">
    <location>
        <begin position="74"/>
        <end position="84"/>
    </location>
</feature>
<keyword evidence="11 16" id="KW-0186">Copper</keyword>
<evidence type="ECO:0000256" key="3">
    <source>
        <dbReference type="ARBA" id="ARBA00007492"/>
    </source>
</evidence>
<comment type="subcellular location">
    <subcellularLocation>
        <location evidence="2 16">Secreted</location>
        <location evidence="2 16">Extracellular space</location>
    </subcellularLocation>
</comment>
<evidence type="ECO:0000256" key="1">
    <source>
        <dbReference type="ARBA" id="ARBA00001935"/>
    </source>
</evidence>
<evidence type="ECO:0000259" key="17">
    <source>
        <dbReference type="PROSITE" id="PS50287"/>
    </source>
</evidence>
<feature type="domain" description="SRCR" evidence="17">
    <location>
        <begin position="371"/>
        <end position="471"/>
    </location>
</feature>
<evidence type="ECO:0000256" key="16">
    <source>
        <dbReference type="RuleBase" id="RU367046"/>
    </source>
</evidence>
<dbReference type="FunFam" id="3.10.250.10:FF:000001">
    <property type="entry name" value="Lysyl oxidase 4 isoform X1"/>
    <property type="match status" value="2"/>
</dbReference>
<feature type="disulfide bond" evidence="15">
    <location>
        <begin position="288"/>
        <end position="349"/>
    </location>
</feature>
<keyword evidence="4 16" id="KW-0886">LTQ</keyword>
<accession>A0AAD5APM7</accession>
<comment type="function">
    <text evidence="16">Mediates the post-translational oxidative deamination of lysine residues on target proteins leading to the formation of deaminated lysine (allysine).</text>
</comment>
<dbReference type="EC" id="1.4.3.13" evidence="16"/>
<dbReference type="AlphaFoldDB" id="A0AAD5APM7"/>
<evidence type="ECO:0000256" key="10">
    <source>
        <dbReference type="ARBA" id="ARBA00023002"/>
    </source>
</evidence>
<keyword evidence="10 16" id="KW-0560">Oxidoreductase</keyword>
<evidence type="ECO:0000256" key="6">
    <source>
        <dbReference type="ARBA" id="ARBA00022723"/>
    </source>
</evidence>
<keyword evidence="8" id="KW-0677">Repeat</keyword>
<dbReference type="InterPro" id="IPR036772">
    <property type="entry name" value="SRCR-like_dom_sf"/>
</dbReference>
<sequence>KLKFRLAGYPRKHNEGRVEIFYNSEWGTICDDDFTLTNAHVLCRHLGFVNAISWSHSAKYGAGTGKIWLDNLICRNAESSIENCVSRGWGNSDCTHEEDAGVVCKDERLPGFLEDNIIEVFSMNSKDYFNYFILFYNEKSHQIGINPKWGNWLPVTENSVPSHSQTNKHTHPHKCTLIINSETDAQGKEKVLILYSSLKTRIHSTKSTDVCVCVCVCVCVRVRALTHMKTHLDFVFQMQVNENMKEIRLHPISDQLPTTEGVVEVKVKEGWVHICNIAWTTENSRVVCGMMGFPSGKIMAKKTHRNNNVYRIHTVACSGSEAHLSACTMEFSKNTSSPCPSGGPAAVRCVPGPQFAQDHKHKKKQNRTSKIRLKGGAKTGEGRVEVLKGSVWGTVCDDLWNLQSASVVCRELGFGTAKEALTDARMGQGTGPIYMNEVRCLGNEKSLRDCPHNNITAKKCKHTEDASVKCNVPYMGFEKKIRLTGGRTQLEGRVEILANNTDISGKWGLICGDDWTSREAMVACRQLGLGHASSGLRETWYWDSSNVTEMVMSGVKCRGDEMTLAECQHHSVFSCKRAGSAFSAGIICTDSASDLVLNAPLVERSVYIEDRPLHLLYCAAEENCLSKSAAYENWPYGQRRLLRFSSEIHNVGQADFRPRLGRSSWVWHECHRHYHSMDIFTNYDLLDLNGTKVAEGHKASFCLEDTECNEGVTKQYECANFGEQGITVGCWDTYRHDIDCQWIDITDVNPGNYILQVVLNPNFEVAESDFTNNAMRCNCKYDGHQIWLHKCH</sequence>
<evidence type="ECO:0000313" key="18">
    <source>
        <dbReference type="EMBL" id="KAI5620644.1"/>
    </source>
</evidence>
<dbReference type="SMART" id="SM00202">
    <property type="entry name" value="SR"/>
    <property type="match status" value="4"/>
</dbReference>
<evidence type="ECO:0000256" key="2">
    <source>
        <dbReference type="ARBA" id="ARBA00004239"/>
    </source>
</evidence>
<dbReference type="GO" id="GO:0030199">
    <property type="term" value="P:collagen fibril organization"/>
    <property type="evidence" value="ECO:0007669"/>
    <property type="project" value="TreeGrafter"/>
</dbReference>
<keyword evidence="12 15" id="KW-1015">Disulfide bond</keyword>
<evidence type="ECO:0000256" key="12">
    <source>
        <dbReference type="ARBA" id="ARBA00023157"/>
    </source>
</evidence>
<dbReference type="InterPro" id="IPR050912">
    <property type="entry name" value="LOX-like_protein"/>
</dbReference>
<evidence type="ECO:0000256" key="4">
    <source>
        <dbReference type="ARBA" id="ARBA00022477"/>
    </source>
</evidence>
<organism evidence="18 19">
    <name type="scientific">Silurus asotus</name>
    <name type="common">Amur catfish</name>
    <name type="synonym">Parasilurus asotus</name>
    <dbReference type="NCBI Taxonomy" id="30991"/>
    <lineage>
        <taxon>Eukaryota</taxon>
        <taxon>Metazoa</taxon>
        <taxon>Chordata</taxon>
        <taxon>Craniata</taxon>
        <taxon>Vertebrata</taxon>
        <taxon>Euteleostomi</taxon>
        <taxon>Actinopterygii</taxon>
        <taxon>Neopterygii</taxon>
        <taxon>Teleostei</taxon>
        <taxon>Ostariophysi</taxon>
        <taxon>Siluriformes</taxon>
        <taxon>Siluridae</taxon>
        <taxon>Silurus</taxon>
    </lineage>
</organism>
<evidence type="ECO:0000256" key="13">
    <source>
        <dbReference type="ARBA" id="ARBA00023180"/>
    </source>
</evidence>
<feature type="disulfide bond" evidence="15">
    <location>
        <begin position="440"/>
        <end position="450"/>
    </location>
</feature>
<dbReference type="PANTHER" id="PTHR45817">
    <property type="entry name" value="LYSYL OXIDASE-LIKE-RELATED"/>
    <property type="match status" value="1"/>
</dbReference>
<feature type="disulfide bond" evidence="15">
    <location>
        <begin position="275"/>
        <end position="339"/>
    </location>
</feature>
<dbReference type="InterPro" id="IPR019828">
    <property type="entry name" value="Lysyl_oxidase_CS"/>
</dbReference>
<comment type="similarity">
    <text evidence="3 16">Belongs to the lysyl oxidase family.</text>
</comment>